<dbReference type="AlphaFoldDB" id="A0A8K0PIC2"/>
<gene>
    <name evidence="6" type="ORF">KVT40_000131</name>
</gene>
<evidence type="ECO:0000256" key="3">
    <source>
        <dbReference type="SAM" id="MobiDB-lite"/>
    </source>
</evidence>
<evidence type="ECO:0000256" key="1">
    <source>
        <dbReference type="ARBA" id="ARBA00004141"/>
    </source>
</evidence>
<accession>A0A8K0PIC2</accession>
<reference evidence="6" key="1">
    <citation type="submission" date="2021-07" db="EMBL/GenBank/DDBJ databases">
        <title>Elsinoe batatas strain:CRI-CJ2 Genome sequencing and assembly.</title>
        <authorList>
            <person name="Huang L."/>
        </authorList>
    </citation>
    <scope>NUCLEOTIDE SEQUENCE</scope>
    <source>
        <strain evidence="6">CRI-CJ2</strain>
    </source>
</reference>
<feature type="domain" description="Major facilitator superfamily (MFS) profile" evidence="5">
    <location>
        <begin position="265"/>
        <end position="460"/>
    </location>
</feature>
<keyword evidence="7" id="KW-1185">Reference proteome</keyword>
<proteinExistence type="inferred from homology"/>
<dbReference type="PANTHER" id="PTHR11360:SF287">
    <property type="entry name" value="MFS MONOCARBOXYLATE TRANSPORTER"/>
    <property type="match status" value="1"/>
</dbReference>
<feature type="transmembrane region" description="Helical" evidence="4">
    <location>
        <begin position="356"/>
        <end position="381"/>
    </location>
</feature>
<dbReference type="OrthoDB" id="2213137at2759"/>
<feature type="transmembrane region" description="Helical" evidence="4">
    <location>
        <begin position="265"/>
        <end position="283"/>
    </location>
</feature>
<feature type="transmembrane region" description="Helical" evidence="4">
    <location>
        <begin position="134"/>
        <end position="156"/>
    </location>
</feature>
<dbReference type="GO" id="GO:0022857">
    <property type="term" value="F:transmembrane transporter activity"/>
    <property type="evidence" value="ECO:0007669"/>
    <property type="project" value="InterPro"/>
</dbReference>
<feature type="region of interest" description="Disordered" evidence="3">
    <location>
        <begin position="23"/>
        <end position="49"/>
    </location>
</feature>
<comment type="caution">
    <text evidence="6">The sequence shown here is derived from an EMBL/GenBank/DDBJ whole genome shotgun (WGS) entry which is preliminary data.</text>
</comment>
<sequence>MAHLPPLAPMRAAILHNPSSSTDEEIDLEVSPRNPFASGQQTPTSLPSGLTTPTLPAHFSLPPADGGKDAWLVLLACFILEALVWGFPFAYPFAGQTSAIAAIGTTQTGIMYFGAPVVYAVLRRWPRLRKPACIAGFVVLEVGLVAGSFCETIPGLLGTQGVLFAVGGCVHYFPAFLYLDEWFFARKGLAYGVVWAGTGVAGVALPLTLQWILRTWGYRTALRTWAVVSLILTTPAVFCLKGRLPAQHAPRGPQRVETGFLKSRAFWILQMGNVVQGLGYFMPTLYMPSFARAVGLGEIQGTVAVSLTNASTVIGTIVAGWLTDRYHVTTAVNFCAVGTVVAVFLFWSFAVYAPVLYVFAVLYGIFAGGFAATWSGVATIMRGRWPATETGMIIALFAAGKGVGSVISGPLSGAIVDARWVASGRDWAWGSGYGGLIMFSGVTAAVAGTGWCAKKVGWVP</sequence>
<evidence type="ECO:0000256" key="2">
    <source>
        <dbReference type="ARBA" id="ARBA00006727"/>
    </source>
</evidence>
<protein>
    <recommendedName>
        <fullName evidence="5">Major facilitator superfamily (MFS) profile domain-containing protein</fullName>
    </recommendedName>
</protein>
<feature type="transmembrane region" description="Helical" evidence="4">
    <location>
        <begin position="225"/>
        <end position="244"/>
    </location>
</feature>
<comment type="subcellular location">
    <subcellularLocation>
        <location evidence="1">Membrane</location>
        <topology evidence="1">Multi-pass membrane protein</topology>
    </subcellularLocation>
</comment>
<keyword evidence="4" id="KW-1133">Transmembrane helix</keyword>
<feature type="transmembrane region" description="Helical" evidence="4">
    <location>
        <begin position="330"/>
        <end position="350"/>
    </location>
</feature>
<dbReference type="EMBL" id="JAESVG020000001">
    <property type="protein sequence ID" value="KAG8630991.1"/>
    <property type="molecule type" value="Genomic_DNA"/>
</dbReference>
<dbReference type="InterPro" id="IPR036259">
    <property type="entry name" value="MFS_trans_sf"/>
</dbReference>
<organism evidence="6 7">
    <name type="scientific">Elsinoe batatas</name>
    <dbReference type="NCBI Taxonomy" id="2601811"/>
    <lineage>
        <taxon>Eukaryota</taxon>
        <taxon>Fungi</taxon>
        <taxon>Dikarya</taxon>
        <taxon>Ascomycota</taxon>
        <taxon>Pezizomycotina</taxon>
        <taxon>Dothideomycetes</taxon>
        <taxon>Dothideomycetidae</taxon>
        <taxon>Myriangiales</taxon>
        <taxon>Elsinoaceae</taxon>
        <taxon>Elsinoe</taxon>
    </lineage>
</organism>
<comment type="similarity">
    <text evidence="2">Belongs to the major facilitator superfamily. Monocarboxylate porter (TC 2.A.1.13) family.</text>
</comment>
<keyword evidence="4" id="KW-0472">Membrane</keyword>
<feature type="transmembrane region" description="Helical" evidence="4">
    <location>
        <begin position="162"/>
        <end position="179"/>
    </location>
</feature>
<dbReference type="InterPro" id="IPR011701">
    <property type="entry name" value="MFS"/>
</dbReference>
<dbReference type="Proteomes" id="UP000809789">
    <property type="component" value="Unassembled WGS sequence"/>
</dbReference>
<evidence type="ECO:0000256" key="4">
    <source>
        <dbReference type="SAM" id="Phobius"/>
    </source>
</evidence>
<dbReference type="PANTHER" id="PTHR11360">
    <property type="entry name" value="MONOCARBOXYLATE TRANSPORTER"/>
    <property type="match status" value="1"/>
</dbReference>
<feature type="transmembrane region" description="Helical" evidence="4">
    <location>
        <begin position="303"/>
        <end position="323"/>
    </location>
</feature>
<dbReference type="InterPro" id="IPR050327">
    <property type="entry name" value="Proton-linked_MCT"/>
</dbReference>
<evidence type="ECO:0000259" key="5">
    <source>
        <dbReference type="PROSITE" id="PS50850"/>
    </source>
</evidence>
<dbReference type="PROSITE" id="PS50850">
    <property type="entry name" value="MFS"/>
    <property type="match status" value="1"/>
</dbReference>
<feature type="transmembrane region" description="Helical" evidence="4">
    <location>
        <begin position="99"/>
        <end position="122"/>
    </location>
</feature>
<feature type="transmembrane region" description="Helical" evidence="4">
    <location>
        <begin position="70"/>
        <end position="93"/>
    </location>
</feature>
<dbReference type="InterPro" id="IPR020846">
    <property type="entry name" value="MFS_dom"/>
</dbReference>
<evidence type="ECO:0000313" key="6">
    <source>
        <dbReference type="EMBL" id="KAG8630991.1"/>
    </source>
</evidence>
<dbReference type="SUPFAM" id="SSF103473">
    <property type="entry name" value="MFS general substrate transporter"/>
    <property type="match status" value="1"/>
</dbReference>
<evidence type="ECO:0000313" key="7">
    <source>
        <dbReference type="Proteomes" id="UP000809789"/>
    </source>
</evidence>
<dbReference type="GO" id="GO:0016020">
    <property type="term" value="C:membrane"/>
    <property type="evidence" value="ECO:0007669"/>
    <property type="project" value="UniProtKB-SubCell"/>
</dbReference>
<dbReference type="Gene3D" id="1.20.1250.20">
    <property type="entry name" value="MFS general substrate transporter like domains"/>
    <property type="match status" value="1"/>
</dbReference>
<feature type="transmembrane region" description="Helical" evidence="4">
    <location>
        <begin position="191"/>
        <end position="213"/>
    </location>
</feature>
<feature type="transmembrane region" description="Helical" evidence="4">
    <location>
        <begin position="393"/>
        <end position="415"/>
    </location>
</feature>
<keyword evidence="4" id="KW-0812">Transmembrane</keyword>
<dbReference type="Pfam" id="PF07690">
    <property type="entry name" value="MFS_1"/>
    <property type="match status" value="1"/>
</dbReference>
<name>A0A8K0PIC2_9PEZI</name>
<feature type="transmembrane region" description="Helical" evidence="4">
    <location>
        <begin position="427"/>
        <end position="453"/>
    </location>
</feature>